<protein>
    <submittedName>
        <fullName evidence="2">Uncharacterized protein</fullName>
    </submittedName>
</protein>
<keyword evidence="3" id="KW-1185">Reference proteome</keyword>
<feature type="transmembrane region" description="Helical" evidence="1">
    <location>
        <begin position="53"/>
        <end position="72"/>
    </location>
</feature>
<organism evidence="2 3">
    <name type="scientific">Hymenobacter sedentarius</name>
    <dbReference type="NCBI Taxonomy" id="1411621"/>
    <lineage>
        <taxon>Bacteria</taxon>
        <taxon>Pseudomonadati</taxon>
        <taxon>Bacteroidota</taxon>
        <taxon>Cytophagia</taxon>
        <taxon>Cytophagales</taxon>
        <taxon>Hymenobacteraceae</taxon>
        <taxon>Hymenobacter</taxon>
    </lineage>
</organism>
<accession>A0A0U4AR21</accession>
<feature type="transmembrane region" description="Helical" evidence="1">
    <location>
        <begin position="101"/>
        <end position="120"/>
    </location>
</feature>
<dbReference type="AlphaFoldDB" id="A0A0U4AR21"/>
<evidence type="ECO:0000313" key="2">
    <source>
        <dbReference type="EMBL" id="ALW85904.1"/>
    </source>
</evidence>
<dbReference type="Proteomes" id="UP000059542">
    <property type="component" value="Chromosome"/>
</dbReference>
<proteinExistence type="predicted"/>
<sequence length="123" mass="14442">MPFIDYVFYCHYLLFGWLRKDDFPEAKATVIMASSNYCLLLTLLFASGHFFRLIVHPGIAVAGGALLLVGYYQYFIRHDRYVAIVKRFVASRSHQQVQDRTFAVAWALLNYFAIILYVWLRYD</sequence>
<reference evidence="2 3" key="1">
    <citation type="submission" date="2015-12" db="EMBL/GenBank/DDBJ databases">
        <authorList>
            <person name="Shamseldin A."/>
            <person name="Moawad H."/>
            <person name="Abd El-Rahim W.M."/>
            <person name="Sadowsky M.J."/>
        </authorList>
    </citation>
    <scope>NUCLEOTIDE SEQUENCE [LARGE SCALE GENOMIC DNA]</scope>
    <source>
        <strain evidence="2 3">DG5B</strain>
    </source>
</reference>
<keyword evidence="1" id="KW-1133">Transmembrane helix</keyword>
<dbReference type="OrthoDB" id="1100174at2"/>
<keyword evidence="1" id="KW-0812">Transmembrane</keyword>
<dbReference type="EMBL" id="CP013909">
    <property type="protein sequence ID" value="ALW85904.1"/>
    <property type="molecule type" value="Genomic_DNA"/>
</dbReference>
<name>A0A0U4AR21_9BACT</name>
<gene>
    <name evidence="2" type="ORF">AUC43_12835</name>
</gene>
<evidence type="ECO:0000313" key="3">
    <source>
        <dbReference type="Proteomes" id="UP000059542"/>
    </source>
</evidence>
<dbReference type="KEGG" id="hyg:AUC43_12835"/>
<feature type="transmembrane region" description="Helical" evidence="1">
    <location>
        <begin position="28"/>
        <end position="47"/>
    </location>
</feature>
<evidence type="ECO:0000256" key="1">
    <source>
        <dbReference type="SAM" id="Phobius"/>
    </source>
</evidence>
<keyword evidence="1" id="KW-0472">Membrane</keyword>
<dbReference type="RefSeq" id="WP_068194163.1">
    <property type="nucleotide sequence ID" value="NZ_CP013909.1"/>
</dbReference>